<dbReference type="Proteomes" id="UP000663882">
    <property type="component" value="Unassembled WGS sequence"/>
</dbReference>
<dbReference type="EMBL" id="CAJNOL010000258">
    <property type="protein sequence ID" value="CAF0968153.1"/>
    <property type="molecule type" value="Genomic_DNA"/>
</dbReference>
<dbReference type="EMBL" id="CAJOBE010000188">
    <property type="protein sequence ID" value="CAF3591975.1"/>
    <property type="molecule type" value="Genomic_DNA"/>
</dbReference>
<evidence type="ECO:0000313" key="2">
    <source>
        <dbReference type="EMBL" id="CAF0913456.1"/>
    </source>
</evidence>
<dbReference type="Proteomes" id="UP000663823">
    <property type="component" value="Unassembled WGS sequence"/>
</dbReference>
<evidence type="ECO:0000313" key="1">
    <source>
        <dbReference type="EMBL" id="CAF0776645.1"/>
    </source>
</evidence>
<protein>
    <submittedName>
        <fullName evidence="1">Uncharacterized protein</fullName>
    </submittedName>
</protein>
<evidence type="ECO:0000313" key="7">
    <source>
        <dbReference type="EMBL" id="CAF3591975.1"/>
    </source>
</evidence>
<dbReference type="EMBL" id="CAJNOT010000252">
    <property type="protein sequence ID" value="CAF0913456.1"/>
    <property type="molecule type" value="Genomic_DNA"/>
</dbReference>
<evidence type="ECO:0000313" key="5">
    <source>
        <dbReference type="EMBL" id="CAF0968815.1"/>
    </source>
</evidence>
<dbReference type="Proteomes" id="UP000663889">
    <property type="component" value="Unassembled WGS sequence"/>
</dbReference>
<evidence type="ECO:0000313" key="10">
    <source>
        <dbReference type="Proteomes" id="UP000663854"/>
    </source>
</evidence>
<evidence type="ECO:0000313" key="4">
    <source>
        <dbReference type="EMBL" id="CAF0968153.1"/>
    </source>
</evidence>
<accession>A0A813R2Q9</accession>
<dbReference type="EMBL" id="CAJOAX010001672">
    <property type="protein sequence ID" value="CAF3736223.1"/>
    <property type="molecule type" value="Genomic_DNA"/>
</dbReference>
<dbReference type="Proteomes" id="UP000663836">
    <property type="component" value="Unassembled WGS sequence"/>
</dbReference>
<evidence type="ECO:0000313" key="6">
    <source>
        <dbReference type="EMBL" id="CAF1004786.1"/>
    </source>
</evidence>
<dbReference type="Proteomes" id="UP000663864">
    <property type="component" value="Unassembled WGS sequence"/>
</dbReference>
<dbReference type="Proteomes" id="UP000663870">
    <property type="component" value="Unassembled WGS sequence"/>
</dbReference>
<name>A0A813R2Q9_9BILA</name>
<dbReference type="EMBL" id="CAJOBD010001494">
    <property type="protein sequence ID" value="CAF3805128.1"/>
    <property type="molecule type" value="Genomic_DNA"/>
</dbReference>
<dbReference type="EMBL" id="CAJNOU010000331">
    <property type="protein sequence ID" value="CAF0961948.1"/>
    <property type="molecule type" value="Genomic_DNA"/>
</dbReference>
<evidence type="ECO:0000313" key="11">
    <source>
        <dbReference type="Proteomes" id="UP000663870"/>
    </source>
</evidence>
<dbReference type="AlphaFoldDB" id="A0A813R2Q9"/>
<dbReference type="EMBL" id="CAJNOL010000259">
    <property type="protein sequence ID" value="CAF0968815.1"/>
    <property type="molecule type" value="Genomic_DNA"/>
</dbReference>
<evidence type="ECO:0000313" key="9">
    <source>
        <dbReference type="EMBL" id="CAF3805128.1"/>
    </source>
</evidence>
<proteinExistence type="predicted"/>
<keyword evidence="11" id="KW-1185">Reference proteome</keyword>
<dbReference type="Proteomes" id="UP000663854">
    <property type="component" value="Unassembled WGS sequence"/>
</dbReference>
<dbReference type="OrthoDB" id="10047211at2759"/>
<evidence type="ECO:0000313" key="8">
    <source>
        <dbReference type="EMBL" id="CAF3736223.1"/>
    </source>
</evidence>
<sequence>MMNMNDISSLLPSIDSFQLHVPLTSTPKRSNKSYNSQPLSSTLSMSNDSCTQFELSISAITLVQRSPILSYQKQYRLNRCRRSHIPPSTIIKRIELKYLLYSTRAMKYNKQRQYTDTEMKIYVL</sequence>
<dbReference type="Proteomes" id="UP000663874">
    <property type="component" value="Unassembled WGS sequence"/>
</dbReference>
<comment type="caution">
    <text evidence="1">The sequence shown here is derived from an EMBL/GenBank/DDBJ whole genome shotgun (WGS) entry which is preliminary data.</text>
</comment>
<evidence type="ECO:0000313" key="3">
    <source>
        <dbReference type="EMBL" id="CAF0961948.1"/>
    </source>
</evidence>
<dbReference type="EMBL" id="CAJNOO010000662">
    <property type="protein sequence ID" value="CAF1004786.1"/>
    <property type="molecule type" value="Genomic_DNA"/>
</dbReference>
<reference evidence="1" key="1">
    <citation type="submission" date="2021-02" db="EMBL/GenBank/DDBJ databases">
        <authorList>
            <person name="Nowell W R."/>
        </authorList>
    </citation>
    <scope>NUCLEOTIDE SEQUENCE</scope>
</reference>
<dbReference type="EMBL" id="CAJNOH010000026">
    <property type="protein sequence ID" value="CAF0776645.1"/>
    <property type="molecule type" value="Genomic_DNA"/>
</dbReference>
<gene>
    <name evidence="7" type="ORF">FNK824_LOCUS2969</name>
    <name evidence="9" type="ORF">JBS370_LOCUS15531</name>
    <name evidence="4" type="ORF">JXQ802_LOCUS12521</name>
    <name evidence="5" type="ORF">JXQ802_LOCUS12555</name>
    <name evidence="8" type="ORF">OTI717_LOCUS14742</name>
    <name evidence="1" type="ORF">PYM288_LOCUS3395</name>
    <name evidence="6" type="ORF">RFH988_LOCUS14364</name>
    <name evidence="3" type="ORF">SEV965_LOCUS8810</name>
    <name evidence="2" type="ORF">ZHD862_LOCUS8011</name>
</gene>
<organism evidence="1 10">
    <name type="scientific">Rotaria sordida</name>
    <dbReference type="NCBI Taxonomy" id="392033"/>
    <lineage>
        <taxon>Eukaryota</taxon>
        <taxon>Metazoa</taxon>
        <taxon>Spiralia</taxon>
        <taxon>Gnathifera</taxon>
        <taxon>Rotifera</taxon>
        <taxon>Eurotatoria</taxon>
        <taxon>Bdelloidea</taxon>
        <taxon>Philodinida</taxon>
        <taxon>Philodinidae</taxon>
        <taxon>Rotaria</taxon>
    </lineage>
</organism>